<keyword evidence="2" id="KW-0472">Membrane</keyword>
<feature type="domain" description="DUF11" evidence="3">
    <location>
        <begin position="865"/>
        <end position="981"/>
    </location>
</feature>
<dbReference type="Proteomes" id="UP000521676">
    <property type="component" value="Unassembled WGS sequence"/>
</dbReference>
<dbReference type="EMBL" id="JACATZ010000003">
    <property type="protein sequence ID" value="NWJ47316.1"/>
    <property type="molecule type" value="Genomic_DNA"/>
</dbReference>
<organism evidence="4 6">
    <name type="scientific">Candidatus Chlorohelix allophototropha</name>
    <dbReference type="NCBI Taxonomy" id="3003348"/>
    <lineage>
        <taxon>Bacteria</taxon>
        <taxon>Bacillati</taxon>
        <taxon>Chloroflexota</taxon>
        <taxon>Chloroflexia</taxon>
        <taxon>Candidatus Chloroheliales</taxon>
        <taxon>Candidatus Chloroheliaceae</taxon>
        <taxon>Candidatus Chlorohelix</taxon>
    </lineage>
</organism>
<dbReference type="InterPro" id="IPR001434">
    <property type="entry name" value="OmcB-like_DUF11"/>
</dbReference>
<feature type="domain" description="DUF11" evidence="3">
    <location>
        <begin position="1109"/>
        <end position="1220"/>
    </location>
</feature>
<feature type="compositionally biased region" description="Low complexity" evidence="1">
    <location>
        <begin position="1244"/>
        <end position="1253"/>
    </location>
</feature>
<name>A0A8T7M5K9_9CHLR</name>
<sequence>MELSSGNFLPANGSIGLESMTVKQTNRFRKWWLLASVVLVLGFCTLHPSTAKAEGSRDLYPTDPAVDCVSATGPQFGFADPTNFCRANLEWRTSFYGPSGSQIARRTLLKVFARPGEVILTGSSAMGVVGSNPAISGDIVIYPPGVVTGAIGRENVPNPSQPGPVFKCSSQSSRGIIDTRARELGGPTAASAVTATGTNYLPCYYQIPANAQPSIYDVVIYGPDGFSTDNFLGSVLGPVNTFVNDANQVSSVSAWDVTVRADVNSVTDIKERLFTYSLALFAGRNHRPMNSNLYVYTKDGYRYQTNLNFMDPNGFLIYANNQGYFDSDGKSPLYHDVQGNNDTLSSVVGNVSLAPPLFPMFFSNSTDFPIDSTLRAQLGISNNPITPSISNLNFIGTVSGNTSNYSTGGTFTYNTNVAGSYQLVISRDGVNFDPGKPQNRVLRGIRGVGNQSVTWDGRDNSGNFFPIGTGYRVRASVNGGEYHFPMLDVENSIRGGPSFLLMNSPTGNCNTLPFGCATAYYDDEGYRTLNGTLVGAIATELCGQAPPAVSDGNNGFNSSINTNQRAFGNPALQNGTDNCNGAFGDRKGLDIWISFPSQTTQALLNIIDDSADIEVIKTANTLTASGSQTLVFTVKVSNRGPSNAPGVQVTDVLPAGLNLVTSSTSQGTYNPTSGVWDIGLMGAGRIVTLQIAATFANQQCTPVTNIATKTHQDNRDPNTSNDSSSVNVTCVVAPPPILTTDPTIVKTADKRITKPGETVTFNIVISNPGPGVVNNALISDDVPLPFQVQNATSTLGTVSISGQAVRVNIGTFEAGASATLTITTLVLEGSGGSFNNTAILTGDVNGNPIAKSSTATVAIPPTDPVIVKTADVSSAVPGQTVRFTINFINPGPLDVTNAIVKDDVPLPFKVTGATTTLGTASVNGQSVQISIGNFVAGASGTLVITTEVQPGNSGSFDNTAFLTGSINGQPFSKNSTATVKVPTTDPVIVKTADVSSAVPGQTVTFTIKFTNPGAVAVNNAVVKDDVPLPFKVTGATTTLGTASVNGQSVQISIGNFAAGASGTLVITTEVQPGSFGSFDNTAILTGDVNGKPVTKTSTATVSVPPTDPTIVKTADASSATAGQIVKFSINFANAGQNVVNNAVVKDNVPLPFKVTGATSSLGTVSVNGQAVEVNIGTFASGASGTLVITTEVQPGTTGSFDNTAVITGDIGGTPFSKSSTATVTIPPDGGTTPGGNPPPPGNPNTPGQPGVPGFPNTGAGHQQGELASGYTPVAILGLLMLSILAALGLLVRRKAEGLK</sequence>
<evidence type="ECO:0000256" key="1">
    <source>
        <dbReference type="SAM" id="MobiDB-lite"/>
    </source>
</evidence>
<dbReference type="Pfam" id="PF01345">
    <property type="entry name" value="DUF11"/>
    <property type="match status" value="5"/>
</dbReference>
<dbReference type="Proteomes" id="UP001431572">
    <property type="component" value="Chromosome 2"/>
</dbReference>
<dbReference type="PANTHER" id="PTHR34819:SF3">
    <property type="entry name" value="CELL SURFACE PROTEIN"/>
    <property type="match status" value="1"/>
</dbReference>
<feature type="region of interest" description="Disordered" evidence="1">
    <location>
        <begin position="1216"/>
        <end position="1265"/>
    </location>
</feature>
<dbReference type="EMBL" id="CP128400">
    <property type="protein sequence ID" value="WJW69234.1"/>
    <property type="molecule type" value="Genomic_DNA"/>
</dbReference>
<dbReference type="PANTHER" id="PTHR34819">
    <property type="entry name" value="LARGE CYSTEINE-RICH PERIPLASMIC PROTEIN OMCB"/>
    <property type="match status" value="1"/>
</dbReference>
<keyword evidence="2" id="KW-0812">Transmembrane</keyword>
<dbReference type="Gene3D" id="2.60.40.1170">
    <property type="entry name" value="Mu homology domain, subdomain B"/>
    <property type="match status" value="1"/>
</dbReference>
<dbReference type="InterPro" id="IPR051172">
    <property type="entry name" value="Chlamydia_OmcB"/>
</dbReference>
<proteinExistence type="predicted"/>
<evidence type="ECO:0000313" key="6">
    <source>
        <dbReference type="Proteomes" id="UP000521676"/>
    </source>
</evidence>
<dbReference type="InterPro" id="IPR047589">
    <property type="entry name" value="DUF11_rpt"/>
</dbReference>
<dbReference type="RefSeq" id="WP_341471119.1">
    <property type="nucleotide sequence ID" value="NZ_CP128400.1"/>
</dbReference>
<feature type="domain" description="DUF11" evidence="3">
    <location>
        <begin position="743"/>
        <end position="856"/>
    </location>
</feature>
<protein>
    <submittedName>
        <fullName evidence="4">DUF11 domain-containing protein</fullName>
    </submittedName>
</protein>
<feature type="domain" description="DUF11" evidence="3">
    <location>
        <begin position="612"/>
        <end position="728"/>
    </location>
</feature>
<reference evidence="5" key="2">
    <citation type="journal article" date="2024" name="Nature">
        <title>Anoxygenic phototroph of the Chloroflexota uses a type I reaction centre.</title>
        <authorList>
            <person name="Tsuji J.M."/>
            <person name="Shaw N.A."/>
            <person name="Nagashima S."/>
            <person name="Venkiteswaran J.J."/>
            <person name="Schiff S.L."/>
            <person name="Watanabe T."/>
            <person name="Fukui M."/>
            <person name="Hanada S."/>
            <person name="Tank M."/>
            <person name="Neufeld J.D."/>
        </authorList>
    </citation>
    <scope>NUCLEOTIDE SEQUENCE</scope>
    <source>
        <strain evidence="5">L227-S17</strain>
    </source>
</reference>
<evidence type="ECO:0000313" key="7">
    <source>
        <dbReference type="Proteomes" id="UP001431572"/>
    </source>
</evidence>
<reference evidence="4 6" key="1">
    <citation type="submission" date="2020-06" db="EMBL/GenBank/DDBJ databases">
        <title>Anoxygenic phototrophic Chloroflexota member uses a Type I reaction center.</title>
        <authorList>
            <person name="Tsuji J.M."/>
            <person name="Shaw N.A."/>
            <person name="Nagashima S."/>
            <person name="Venkiteswaran J."/>
            <person name="Schiff S.L."/>
            <person name="Hanada S."/>
            <person name="Tank M."/>
            <person name="Neufeld J.D."/>
        </authorList>
    </citation>
    <scope>NUCLEOTIDE SEQUENCE [LARGE SCALE GENOMIC DNA]</scope>
    <source>
        <strain evidence="4">L227-S17</strain>
    </source>
</reference>
<evidence type="ECO:0000313" key="4">
    <source>
        <dbReference type="EMBL" id="NWJ47316.1"/>
    </source>
</evidence>
<keyword evidence="7" id="KW-1185">Reference proteome</keyword>
<keyword evidence="2" id="KW-1133">Transmembrane helix</keyword>
<dbReference type="NCBIfam" id="TIGR01451">
    <property type="entry name" value="B_ant_repeat"/>
    <property type="match status" value="5"/>
</dbReference>
<gene>
    <name evidence="4" type="ORF">HXX08_15765</name>
    <name evidence="5" type="ORF">OZ401_002834</name>
</gene>
<evidence type="ECO:0000313" key="5">
    <source>
        <dbReference type="EMBL" id="WJW69234.1"/>
    </source>
</evidence>
<feature type="transmembrane region" description="Helical" evidence="2">
    <location>
        <begin position="1270"/>
        <end position="1291"/>
    </location>
</feature>
<accession>A0A8T7M5K9</accession>
<evidence type="ECO:0000256" key="2">
    <source>
        <dbReference type="SAM" id="Phobius"/>
    </source>
</evidence>
<feature type="domain" description="DUF11" evidence="3">
    <location>
        <begin position="987"/>
        <end position="1102"/>
    </location>
</feature>
<evidence type="ECO:0000259" key="3">
    <source>
        <dbReference type="Pfam" id="PF01345"/>
    </source>
</evidence>